<dbReference type="KEGG" id="plig:NAG76_15835"/>
<proteinExistence type="predicted"/>
<accession>A0A9J6ZBB2</accession>
<name>A0A9J6ZBB2_9BACL</name>
<dbReference type="InterPro" id="IPR014962">
    <property type="entry name" value="YolD"/>
</dbReference>
<sequence>MSLKLTGNGLFESSRMMLPEHKEAYNEFRKNLDRKERPHVDEQRLAELSYQFAEAMNEEATVRIRIYDLFQDRWITGKVERIDPLQARMKLVQEDESRWIKLAEIIDLVVE</sequence>
<evidence type="ECO:0000313" key="2">
    <source>
        <dbReference type="Proteomes" id="UP001056756"/>
    </source>
</evidence>
<dbReference type="AlphaFoldDB" id="A0A9J6ZBB2"/>
<evidence type="ECO:0000313" key="1">
    <source>
        <dbReference type="EMBL" id="URN93292.1"/>
    </source>
</evidence>
<reference evidence="1" key="1">
    <citation type="submission" date="2022-05" db="EMBL/GenBank/DDBJ databases">
        <title>Novel bacterial taxa in a minimal lignocellulolytic consortium and its capacity to transform plastics disclosed by genome-resolved metagenomics.</title>
        <authorList>
            <person name="Rodriguez C.A.D."/>
            <person name="Diaz-Garcia L."/>
            <person name="Herrera K."/>
            <person name="Tarazona N.A."/>
            <person name="Sproer C."/>
            <person name="Overmann J."/>
            <person name="Jimenez D.J."/>
        </authorList>
    </citation>
    <scope>NUCLEOTIDE SEQUENCE</scope>
    <source>
        <strain evidence="1">MAG5</strain>
    </source>
</reference>
<protein>
    <submittedName>
        <fullName evidence="1">YolD-like family protein</fullName>
    </submittedName>
</protein>
<dbReference type="Pfam" id="PF08863">
    <property type="entry name" value="YolD"/>
    <property type="match status" value="1"/>
</dbReference>
<organism evidence="1 2">
    <name type="scientific">Candidatus Pristimantibacillus lignocellulolyticus</name>
    <dbReference type="NCBI Taxonomy" id="2994561"/>
    <lineage>
        <taxon>Bacteria</taxon>
        <taxon>Bacillati</taxon>
        <taxon>Bacillota</taxon>
        <taxon>Bacilli</taxon>
        <taxon>Bacillales</taxon>
        <taxon>Paenibacillaceae</taxon>
        <taxon>Candidatus Pristimantibacillus</taxon>
    </lineage>
</organism>
<gene>
    <name evidence="1" type="ORF">NAG76_15835</name>
</gene>
<dbReference type="Proteomes" id="UP001056756">
    <property type="component" value="Chromosome"/>
</dbReference>
<dbReference type="EMBL" id="CP097899">
    <property type="protein sequence ID" value="URN93292.1"/>
    <property type="molecule type" value="Genomic_DNA"/>
</dbReference>